<dbReference type="Proteomes" id="UP000694389">
    <property type="component" value="Unassembled WGS sequence"/>
</dbReference>
<sequence>MKISEKQLPHMLFIFSGWVSSVAINNLHKWEINRLNGAYACSKKAIDKNMKSCLGCFACALKMVPNFITSFFTFKMLIILHC</sequence>
<dbReference type="Ensembl" id="ENSDLAT00005035512.2">
    <property type="protein sequence ID" value="ENSDLAP00005033276.1"/>
    <property type="gene ID" value="ENSDLAG00005014887.2"/>
</dbReference>
<name>A0A8C4GVT1_DICLA</name>
<reference evidence="1" key="1">
    <citation type="submission" date="2025-08" db="UniProtKB">
        <authorList>
            <consortium name="Ensembl"/>
        </authorList>
    </citation>
    <scope>IDENTIFICATION</scope>
</reference>
<organism evidence="1 2">
    <name type="scientific">Dicentrarchus labrax</name>
    <name type="common">European seabass</name>
    <name type="synonym">Morone labrax</name>
    <dbReference type="NCBI Taxonomy" id="13489"/>
    <lineage>
        <taxon>Eukaryota</taxon>
        <taxon>Metazoa</taxon>
        <taxon>Chordata</taxon>
        <taxon>Craniata</taxon>
        <taxon>Vertebrata</taxon>
        <taxon>Euteleostomi</taxon>
        <taxon>Actinopterygii</taxon>
        <taxon>Neopterygii</taxon>
        <taxon>Teleostei</taxon>
        <taxon>Neoteleostei</taxon>
        <taxon>Acanthomorphata</taxon>
        <taxon>Eupercaria</taxon>
        <taxon>Moronidae</taxon>
        <taxon>Dicentrarchus</taxon>
    </lineage>
</organism>
<keyword evidence="2" id="KW-1185">Reference proteome</keyword>
<proteinExistence type="predicted"/>
<accession>A0A8C4GVT1</accession>
<evidence type="ECO:0000313" key="1">
    <source>
        <dbReference type="Ensembl" id="ENSDLAP00005033276.1"/>
    </source>
</evidence>
<protein>
    <submittedName>
        <fullName evidence="1">Uncharacterized protein</fullName>
    </submittedName>
</protein>
<evidence type="ECO:0000313" key="2">
    <source>
        <dbReference type="Proteomes" id="UP000694389"/>
    </source>
</evidence>
<reference evidence="1" key="2">
    <citation type="submission" date="2025-09" db="UniProtKB">
        <authorList>
            <consortium name="Ensembl"/>
        </authorList>
    </citation>
    <scope>IDENTIFICATION</scope>
</reference>
<dbReference type="AlphaFoldDB" id="A0A8C4GVT1"/>